<dbReference type="EMBL" id="FNDN01000008">
    <property type="protein sequence ID" value="SDI53455.1"/>
    <property type="molecule type" value="Genomic_DNA"/>
</dbReference>
<reference evidence="3 4" key="1">
    <citation type="submission" date="2016-10" db="EMBL/GenBank/DDBJ databases">
        <authorList>
            <person name="de Groot N.N."/>
        </authorList>
    </citation>
    <scope>NUCLEOTIDE SEQUENCE [LARGE SCALE GENOMIC DNA]</scope>
    <source>
        <strain evidence="3 4">DSM 44892</strain>
    </source>
</reference>
<proteinExistence type="inferred from homology"/>
<dbReference type="PROSITE" id="PS51276">
    <property type="entry name" value="PEPTIDASE_C56_PFPI"/>
    <property type="match status" value="1"/>
</dbReference>
<evidence type="ECO:0000313" key="4">
    <source>
        <dbReference type="Proteomes" id="UP000183263"/>
    </source>
</evidence>
<gene>
    <name evidence="3" type="ORF">SAMN05444695_108127</name>
</gene>
<dbReference type="Pfam" id="PF01965">
    <property type="entry name" value="DJ-1_PfpI"/>
    <property type="match status" value="1"/>
</dbReference>
<dbReference type="GO" id="GO:0008233">
    <property type="term" value="F:peptidase activity"/>
    <property type="evidence" value="ECO:0007669"/>
    <property type="project" value="UniProtKB-KW"/>
</dbReference>
<accession>A0A1G8LCS8</accession>
<name>A0A1G8LCS8_9NOCA</name>
<dbReference type="OrthoDB" id="9792284at2"/>
<keyword evidence="4" id="KW-1185">Reference proteome</keyword>
<sequence length="193" mass="20036">MTDTTDIAARSRTALVISTNYGTEHAEIEQPVRALRDAGVAVTVAAVEDGPIRTLVGDADPGPDVSPDTTLAAVDARDHDVVIVPGGTLNADTLRLNEDAQRLVREFADAGKPVAAVCHGPWLLVETALSAGRTLTSYPSLRTDITNSGGDWVDREVVVDDAHGFALITSRNPDDLPAFSAAIIDAIGASAGG</sequence>
<feature type="domain" description="DJ-1/PfpI" evidence="2">
    <location>
        <begin position="14"/>
        <end position="185"/>
    </location>
</feature>
<dbReference type="InterPro" id="IPR029062">
    <property type="entry name" value="Class_I_gatase-like"/>
</dbReference>
<dbReference type="Gene3D" id="3.40.50.880">
    <property type="match status" value="1"/>
</dbReference>
<keyword evidence="3" id="KW-0645">Protease</keyword>
<dbReference type="GO" id="GO:0006508">
    <property type="term" value="P:proteolysis"/>
    <property type="evidence" value="ECO:0007669"/>
    <property type="project" value="UniProtKB-KW"/>
</dbReference>
<dbReference type="RefSeq" id="WP_139183284.1">
    <property type="nucleotide sequence ID" value="NZ_CP048813.1"/>
</dbReference>
<evidence type="ECO:0000256" key="1">
    <source>
        <dbReference type="ARBA" id="ARBA00008542"/>
    </source>
</evidence>
<evidence type="ECO:0000313" key="3">
    <source>
        <dbReference type="EMBL" id="SDI53455.1"/>
    </source>
</evidence>
<comment type="similarity">
    <text evidence="1">Belongs to the peptidase C56 family.</text>
</comment>
<dbReference type="PANTHER" id="PTHR42733:SF12">
    <property type="entry name" value="PROTEINASE"/>
    <property type="match status" value="1"/>
</dbReference>
<evidence type="ECO:0000259" key="2">
    <source>
        <dbReference type="Pfam" id="PF01965"/>
    </source>
</evidence>
<protein>
    <submittedName>
        <fullName evidence="3">Protease I</fullName>
    </submittedName>
</protein>
<dbReference type="SUPFAM" id="SSF52317">
    <property type="entry name" value="Class I glutamine amidotransferase-like"/>
    <property type="match status" value="1"/>
</dbReference>
<dbReference type="InterPro" id="IPR002818">
    <property type="entry name" value="DJ-1/PfpI"/>
</dbReference>
<dbReference type="PANTHER" id="PTHR42733">
    <property type="entry name" value="DJ-1 PROTEIN"/>
    <property type="match status" value="1"/>
</dbReference>
<keyword evidence="3" id="KW-0378">Hydrolase</keyword>
<dbReference type="InterPro" id="IPR006286">
    <property type="entry name" value="C56_PfpI-like"/>
</dbReference>
<dbReference type="AlphaFoldDB" id="A0A1G8LCS8"/>
<dbReference type="NCBIfam" id="TIGR01382">
    <property type="entry name" value="PfpI"/>
    <property type="match status" value="1"/>
</dbReference>
<organism evidence="3 4">
    <name type="scientific">Rhodococcus triatomae</name>
    <dbReference type="NCBI Taxonomy" id="300028"/>
    <lineage>
        <taxon>Bacteria</taxon>
        <taxon>Bacillati</taxon>
        <taxon>Actinomycetota</taxon>
        <taxon>Actinomycetes</taxon>
        <taxon>Mycobacteriales</taxon>
        <taxon>Nocardiaceae</taxon>
        <taxon>Rhodococcus</taxon>
    </lineage>
</organism>
<dbReference type="Proteomes" id="UP000183263">
    <property type="component" value="Unassembled WGS sequence"/>
</dbReference>